<dbReference type="GeneID" id="17261561"/>
<reference evidence="2" key="1">
    <citation type="journal article" date="2013" name="Nature">
        <title>Pan genome of the phytoplankton Emiliania underpins its global distribution.</title>
        <authorList>
            <person name="Read B.A."/>
            <person name="Kegel J."/>
            <person name="Klute M.J."/>
            <person name="Kuo A."/>
            <person name="Lefebvre S.C."/>
            <person name="Maumus F."/>
            <person name="Mayer C."/>
            <person name="Miller J."/>
            <person name="Monier A."/>
            <person name="Salamov A."/>
            <person name="Young J."/>
            <person name="Aguilar M."/>
            <person name="Claverie J.M."/>
            <person name="Frickenhaus S."/>
            <person name="Gonzalez K."/>
            <person name="Herman E.K."/>
            <person name="Lin Y.C."/>
            <person name="Napier J."/>
            <person name="Ogata H."/>
            <person name="Sarno A.F."/>
            <person name="Shmutz J."/>
            <person name="Schroeder D."/>
            <person name="de Vargas C."/>
            <person name="Verret F."/>
            <person name="von Dassow P."/>
            <person name="Valentin K."/>
            <person name="Van de Peer Y."/>
            <person name="Wheeler G."/>
            <person name="Dacks J.B."/>
            <person name="Delwiche C.F."/>
            <person name="Dyhrman S.T."/>
            <person name="Glockner G."/>
            <person name="John U."/>
            <person name="Richards T."/>
            <person name="Worden A.Z."/>
            <person name="Zhang X."/>
            <person name="Grigoriev I.V."/>
            <person name="Allen A.E."/>
            <person name="Bidle K."/>
            <person name="Borodovsky M."/>
            <person name="Bowler C."/>
            <person name="Brownlee C."/>
            <person name="Cock J.M."/>
            <person name="Elias M."/>
            <person name="Gladyshev V.N."/>
            <person name="Groth M."/>
            <person name="Guda C."/>
            <person name="Hadaegh A."/>
            <person name="Iglesias-Rodriguez M.D."/>
            <person name="Jenkins J."/>
            <person name="Jones B.M."/>
            <person name="Lawson T."/>
            <person name="Leese F."/>
            <person name="Lindquist E."/>
            <person name="Lobanov A."/>
            <person name="Lomsadze A."/>
            <person name="Malik S.B."/>
            <person name="Marsh M.E."/>
            <person name="Mackinder L."/>
            <person name="Mock T."/>
            <person name="Mueller-Roeber B."/>
            <person name="Pagarete A."/>
            <person name="Parker M."/>
            <person name="Probert I."/>
            <person name="Quesneville H."/>
            <person name="Raines C."/>
            <person name="Rensing S.A."/>
            <person name="Riano-Pachon D.M."/>
            <person name="Richier S."/>
            <person name="Rokitta S."/>
            <person name="Shiraiwa Y."/>
            <person name="Soanes D.M."/>
            <person name="van der Giezen M."/>
            <person name="Wahlund T.M."/>
            <person name="Williams B."/>
            <person name="Wilson W."/>
            <person name="Wolfe G."/>
            <person name="Wurch L.L."/>
        </authorList>
    </citation>
    <scope>NUCLEOTIDE SEQUENCE</scope>
</reference>
<evidence type="ECO:0000313" key="1">
    <source>
        <dbReference type="EnsemblProtists" id="EOD15411"/>
    </source>
</evidence>
<evidence type="ECO:0000313" key="2">
    <source>
        <dbReference type="Proteomes" id="UP000013827"/>
    </source>
</evidence>
<sequence>MGRTLLESSFFARELNEGNWGWQVINGSCGKRRFKFGRGGFKRCFDLVIKMSFSSAQFSWRSWVITVRGNHVYDWVSGPRHRIDVSFRFHARGSAARVMPHGIIGQSFSSNEPRHGHVDSYPQDGEFITSAMAEGAIEGNATMYEMASPYATEFAFSRFSGVSDGPDKGSGSSVLDASEASTMLGERGSSAGVAGRFLSEEAPCPPPSSPPPLSPGAVQVAATSFSLDVGGGRLRRRALDAIGLDAIEAALIASFAGSGANITAEQITLEDLGDNTVLVTIVQAAVGPSADDITASALQPSFLASMSEELGTTVGITSVAQSTARTGVG</sequence>
<dbReference type="AlphaFoldDB" id="A0A0D3IVX6"/>
<organism evidence="1 2">
    <name type="scientific">Emiliania huxleyi (strain CCMP1516)</name>
    <dbReference type="NCBI Taxonomy" id="280463"/>
    <lineage>
        <taxon>Eukaryota</taxon>
        <taxon>Haptista</taxon>
        <taxon>Haptophyta</taxon>
        <taxon>Prymnesiophyceae</taxon>
        <taxon>Isochrysidales</taxon>
        <taxon>Noelaerhabdaceae</taxon>
        <taxon>Emiliania</taxon>
    </lineage>
</organism>
<dbReference type="HOGENOM" id="CLU_845749_0_0_1"/>
<keyword evidence="2" id="KW-1185">Reference proteome</keyword>
<proteinExistence type="predicted"/>
<protein>
    <submittedName>
        <fullName evidence="1">Uncharacterized protein</fullName>
    </submittedName>
</protein>
<name>A0A0D3IVX6_EMIH1</name>
<reference evidence="1" key="2">
    <citation type="submission" date="2024-10" db="UniProtKB">
        <authorList>
            <consortium name="EnsemblProtists"/>
        </authorList>
    </citation>
    <scope>IDENTIFICATION</scope>
</reference>
<dbReference type="PaxDb" id="2903-EOD15411"/>
<dbReference type="EnsemblProtists" id="EOD15411">
    <property type="protein sequence ID" value="EOD15411"/>
    <property type="gene ID" value="EMIHUDRAFT_211614"/>
</dbReference>
<dbReference type="RefSeq" id="XP_005767840.1">
    <property type="nucleotide sequence ID" value="XM_005767783.1"/>
</dbReference>
<accession>A0A0D3IVX6</accession>
<dbReference type="Proteomes" id="UP000013827">
    <property type="component" value="Unassembled WGS sequence"/>
</dbReference>
<dbReference type="KEGG" id="ehx:EMIHUDRAFT_211614"/>